<evidence type="ECO:0000313" key="12">
    <source>
        <dbReference type="Proteomes" id="UP000054350"/>
    </source>
</evidence>
<comment type="similarity">
    <text evidence="2 9">Belongs to the cytochrome P450 family.</text>
</comment>
<dbReference type="Proteomes" id="UP000054350">
    <property type="component" value="Unassembled WGS sequence"/>
</dbReference>
<evidence type="ECO:0000256" key="4">
    <source>
        <dbReference type="ARBA" id="ARBA00022723"/>
    </source>
</evidence>
<dbReference type="PANTHER" id="PTHR24279:SF120">
    <property type="entry name" value="CYTOCHROME P450"/>
    <property type="match status" value="1"/>
</dbReference>
<reference evidence="11 12" key="1">
    <citation type="submission" date="2009-11" db="EMBL/GenBank/DDBJ databases">
        <title>Annotation of Allomyces macrogynus ATCC 38327.</title>
        <authorList>
            <consortium name="The Broad Institute Genome Sequencing Platform"/>
            <person name="Russ C."/>
            <person name="Cuomo C."/>
            <person name="Burger G."/>
            <person name="Gray M.W."/>
            <person name="Holland P.W.H."/>
            <person name="King N."/>
            <person name="Lang F.B.F."/>
            <person name="Roger A.J."/>
            <person name="Ruiz-Trillo I."/>
            <person name="Young S.K."/>
            <person name="Zeng Q."/>
            <person name="Gargeya S."/>
            <person name="Fitzgerald M."/>
            <person name="Haas B."/>
            <person name="Abouelleil A."/>
            <person name="Alvarado L."/>
            <person name="Arachchi H.M."/>
            <person name="Berlin A."/>
            <person name="Chapman S.B."/>
            <person name="Gearin G."/>
            <person name="Goldberg J."/>
            <person name="Griggs A."/>
            <person name="Gujja S."/>
            <person name="Hansen M."/>
            <person name="Heiman D."/>
            <person name="Howarth C."/>
            <person name="Larimer J."/>
            <person name="Lui A."/>
            <person name="MacDonald P.J.P."/>
            <person name="McCowen C."/>
            <person name="Montmayeur A."/>
            <person name="Murphy C."/>
            <person name="Neiman D."/>
            <person name="Pearson M."/>
            <person name="Priest M."/>
            <person name="Roberts A."/>
            <person name="Saif S."/>
            <person name="Shea T."/>
            <person name="Sisk P."/>
            <person name="Stolte C."/>
            <person name="Sykes S."/>
            <person name="Wortman J."/>
            <person name="Nusbaum C."/>
            <person name="Birren B."/>
        </authorList>
    </citation>
    <scope>NUCLEOTIDE SEQUENCE [LARGE SCALE GENOMIC DNA]</scope>
    <source>
        <strain evidence="11 12">ATCC 38327</strain>
    </source>
</reference>
<evidence type="ECO:0000313" key="11">
    <source>
        <dbReference type="EMBL" id="KNE67486.1"/>
    </source>
</evidence>
<dbReference type="eggNOG" id="KOG0159">
    <property type="taxonomic scope" value="Eukaryota"/>
</dbReference>
<reference evidence="12" key="2">
    <citation type="submission" date="2009-11" db="EMBL/GenBank/DDBJ databases">
        <title>The Genome Sequence of Allomyces macrogynus strain ATCC 38327.</title>
        <authorList>
            <consortium name="The Broad Institute Genome Sequencing Platform"/>
            <person name="Russ C."/>
            <person name="Cuomo C."/>
            <person name="Shea T."/>
            <person name="Young S.K."/>
            <person name="Zeng Q."/>
            <person name="Koehrsen M."/>
            <person name="Haas B."/>
            <person name="Borodovsky M."/>
            <person name="Guigo R."/>
            <person name="Alvarado L."/>
            <person name="Berlin A."/>
            <person name="Borenstein D."/>
            <person name="Chen Z."/>
            <person name="Engels R."/>
            <person name="Freedman E."/>
            <person name="Gellesch M."/>
            <person name="Goldberg J."/>
            <person name="Griggs A."/>
            <person name="Gujja S."/>
            <person name="Heiman D."/>
            <person name="Hepburn T."/>
            <person name="Howarth C."/>
            <person name="Jen D."/>
            <person name="Larson L."/>
            <person name="Lewis B."/>
            <person name="Mehta T."/>
            <person name="Park D."/>
            <person name="Pearson M."/>
            <person name="Roberts A."/>
            <person name="Saif S."/>
            <person name="Shenoy N."/>
            <person name="Sisk P."/>
            <person name="Stolte C."/>
            <person name="Sykes S."/>
            <person name="Walk T."/>
            <person name="White J."/>
            <person name="Yandava C."/>
            <person name="Burger G."/>
            <person name="Gray M.W."/>
            <person name="Holland P.W.H."/>
            <person name="King N."/>
            <person name="Lang F.B.F."/>
            <person name="Roger A.J."/>
            <person name="Ruiz-Trillo I."/>
            <person name="Lander E."/>
            <person name="Nusbaum C."/>
        </authorList>
    </citation>
    <scope>NUCLEOTIDE SEQUENCE [LARGE SCALE GENOMIC DNA]</scope>
    <source>
        <strain evidence="12">ATCC 38327</strain>
    </source>
</reference>
<evidence type="ECO:0000256" key="1">
    <source>
        <dbReference type="ARBA" id="ARBA00001971"/>
    </source>
</evidence>
<evidence type="ECO:0000256" key="10">
    <source>
        <dbReference type="SAM" id="MobiDB-lite"/>
    </source>
</evidence>
<feature type="binding site" description="axial binding residue" evidence="8">
    <location>
        <position position="481"/>
    </location>
    <ligand>
        <name>heme</name>
        <dbReference type="ChEBI" id="CHEBI:30413"/>
    </ligand>
    <ligandPart>
        <name>Fe</name>
        <dbReference type="ChEBI" id="CHEBI:18248"/>
    </ligandPart>
</feature>
<dbReference type="GO" id="GO:0016705">
    <property type="term" value="F:oxidoreductase activity, acting on paired donors, with incorporation or reduction of molecular oxygen"/>
    <property type="evidence" value="ECO:0007669"/>
    <property type="project" value="InterPro"/>
</dbReference>
<evidence type="ECO:0008006" key="13">
    <source>
        <dbReference type="Google" id="ProtNLM"/>
    </source>
</evidence>
<dbReference type="InterPro" id="IPR050479">
    <property type="entry name" value="CYP11_CYP27_families"/>
</dbReference>
<gene>
    <name evidence="11" type="ORF">AMAG_11947</name>
</gene>
<keyword evidence="4 8" id="KW-0479">Metal-binding</keyword>
<comment type="cofactor">
    <cofactor evidence="1 8">
        <name>heme</name>
        <dbReference type="ChEBI" id="CHEBI:30413"/>
    </cofactor>
</comment>
<evidence type="ECO:0000256" key="2">
    <source>
        <dbReference type="ARBA" id="ARBA00010617"/>
    </source>
</evidence>
<dbReference type="SUPFAM" id="SSF48264">
    <property type="entry name" value="Cytochrome P450"/>
    <property type="match status" value="1"/>
</dbReference>
<evidence type="ECO:0000256" key="7">
    <source>
        <dbReference type="ARBA" id="ARBA00023033"/>
    </source>
</evidence>
<keyword evidence="7 9" id="KW-0503">Monooxygenase</keyword>
<dbReference type="InterPro" id="IPR002401">
    <property type="entry name" value="Cyt_P450_E_grp-I"/>
</dbReference>
<evidence type="ECO:0000256" key="9">
    <source>
        <dbReference type="RuleBase" id="RU000461"/>
    </source>
</evidence>
<dbReference type="AlphaFoldDB" id="A0A0L0SYB8"/>
<dbReference type="GO" id="GO:0004497">
    <property type="term" value="F:monooxygenase activity"/>
    <property type="evidence" value="ECO:0007669"/>
    <property type="project" value="UniProtKB-KW"/>
</dbReference>
<dbReference type="PRINTS" id="PR00463">
    <property type="entry name" value="EP450I"/>
</dbReference>
<dbReference type="PROSITE" id="PS00086">
    <property type="entry name" value="CYTOCHROME_P450"/>
    <property type="match status" value="1"/>
</dbReference>
<sequence>MIARVPSAAALQYRLCAAPAYRISDTSKVSARSWASLANPASSSVPAPNSAAPTPKPFDAIPSVPRVPLLGSAIEFGKLEPKDTGKKFHHVVKKLAAKYGPIVRLRMPGYDRDAVLVTDPDMVADVHRNEGPFPKRPGVLTWLHMRERRQVPLGVVFENGHEWKKLRLAVQAPISQPKNVNAHFPAINTATVQAMTNLEQGLREAGPQTLAGKDPFVMEDLVMRWTIEAVSEVILGQRLGALDAHPNPLARDMVRTVNAMGETTGPVVMLPTFIWRNQLTRTAREHFTAMEEMMDVTRTLMDTTLTECARDPAKLQGTFLGHVLQRDTSITRADLLSTTVDLLIAGIDTTSRTLLNAMNLLGRYPSVQRKLRDEIVRVVGENPNVAVDAAHLAQFKYLKNVIMETTRVCAVFPINMRFLAQDAVVGGYAVPRDTEMMLGMEAIAHNDKFFADPDTFDPDRWDRGGIHPFAHLPFGFGPRMCVGRRIAETEMAMFLTHLLRRFEIRPSPAPDDVVFNIVLATATPMPLRYRPLNGATAAV</sequence>
<dbReference type="OrthoDB" id="1470350at2759"/>
<evidence type="ECO:0000256" key="6">
    <source>
        <dbReference type="ARBA" id="ARBA00023004"/>
    </source>
</evidence>
<keyword evidence="6 8" id="KW-0408">Iron</keyword>
<evidence type="ECO:0000256" key="8">
    <source>
        <dbReference type="PIRSR" id="PIRSR602401-1"/>
    </source>
</evidence>
<accession>A0A0L0SYB8</accession>
<dbReference type="PRINTS" id="PR00385">
    <property type="entry name" value="P450"/>
</dbReference>
<dbReference type="STRING" id="578462.A0A0L0SYB8"/>
<dbReference type="InterPro" id="IPR036396">
    <property type="entry name" value="Cyt_P450_sf"/>
</dbReference>
<evidence type="ECO:0000256" key="3">
    <source>
        <dbReference type="ARBA" id="ARBA00022617"/>
    </source>
</evidence>
<dbReference type="GO" id="GO:0020037">
    <property type="term" value="F:heme binding"/>
    <property type="evidence" value="ECO:0007669"/>
    <property type="project" value="InterPro"/>
</dbReference>
<keyword evidence="12" id="KW-1185">Reference proteome</keyword>
<dbReference type="Pfam" id="PF00067">
    <property type="entry name" value="p450"/>
    <property type="match status" value="1"/>
</dbReference>
<dbReference type="GO" id="GO:0005506">
    <property type="term" value="F:iron ion binding"/>
    <property type="evidence" value="ECO:0007669"/>
    <property type="project" value="InterPro"/>
</dbReference>
<protein>
    <recommendedName>
        <fullName evidence="13">Cytochrome P450</fullName>
    </recommendedName>
</protein>
<name>A0A0L0SYB8_ALLM3</name>
<proteinExistence type="inferred from homology"/>
<keyword evidence="3 8" id="KW-0349">Heme</keyword>
<dbReference type="InterPro" id="IPR001128">
    <property type="entry name" value="Cyt_P450"/>
</dbReference>
<dbReference type="InterPro" id="IPR017972">
    <property type="entry name" value="Cyt_P450_CS"/>
</dbReference>
<dbReference type="VEuPathDB" id="FungiDB:AMAG_11947"/>
<feature type="compositionally biased region" description="Low complexity" evidence="10">
    <location>
        <begin position="39"/>
        <end position="53"/>
    </location>
</feature>
<keyword evidence="5 9" id="KW-0560">Oxidoreductase</keyword>
<organism evidence="11 12">
    <name type="scientific">Allomyces macrogynus (strain ATCC 38327)</name>
    <name type="common">Allomyces javanicus var. macrogynus</name>
    <dbReference type="NCBI Taxonomy" id="578462"/>
    <lineage>
        <taxon>Eukaryota</taxon>
        <taxon>Fungi</taxon>
        <taxon>Fungi incertae sedis</taxon>
        <taxon>Blastocladiomycota</taxon>
        <taxon>Blastocladiomycetes</taxon>
        <taxon>Blastocladiales</taxon>
        <taxon>Blastocladiaceae</taxon>
        <taxon>Allomyces</taxon>
    </lineage>
</organism>
<dbReference type="CDD" id="cd11054">
    <property type="entry name" value="CYP24A1-like"/>
    <property type="match status" value="1"/>
</dbReference>
<dbReference type="Gene3D" id="1.10.630.10">
    <property type="entry name" value="Cytochrome P450"/>
    <property type="match status" value="1"/>
</dbReference>
<feature type="region of interest" description="Disordered" evidence="10">
    <location>
        <begin position="39"/>
        <end position="58"/>
    </location>
</feature>
<evidence type="ECO:0000256" key="5">
    <source>
        <dbReference type="ARBA" id="ARBA00023002"/>
    </source>
</evidence>
<dbReference type="PANTHER" id="PTHR24279">
    <property type="entry name" value="CYTOCHROME P450"/>
    <property type="match status" value="1"/>
</dbReference>
<dbReference type="EMBL" id="GG745353">
    <property type="protein sequence ID" value="KNE67486.1"/>
    <property type="molecule type" value="Genomic_DNA"/>
</dbReference>
<dbReference type="OMA" id="KQFCPER"/>